<feature type="signal peptide" evidence="1">
    <location>
        <begin position="1"/>
        <end position="15"/>
    </location>
</feature>
<accession>A0A8H7T9R8</accession>
<dbReference type="SMART" id="SM00225">
    <property type="entry name" value="BTB"/>
    <property type="match status" value="1"/>
</dbReference>
<dbReference type="Gene3D" id="3.30.710.10">
    <property type="entry name" value="Potassium Channel Kv1.1, Chain A"/>
    <property type="match status" value="1"/>
</dbReference>
<dbReference type="OrthoDB" id="194443at2759"/>
<protein>
    <recommendedName>
        <fullName evidence="2">BTB domain-containing protein</fullName>
    </recommendedName>
</protein>
<organism evidence="3 4">
    <name type="scientific">Cadophora malorum</name>
    <dbReference type="NCBI Taxonomy" id="108018"/>
    <lineage>
        <taxon>Eukaryota</taxon>
        <taxon>Fungi</taxon>
        <taxon>Dikarya</taxon>
        <taxon>Ascomycota</taxon>
        <taxon>Pezizomycotina</taxon>
        <taxon>Leotiomycetes</taxon>
        <taxon>Helotiales</taxon>
        <taxon>Ploettnerulaceae</taxon>
        <taxon>Cadophora</taxon>
    </lineage>
</organism>
<dbReference type="EMBL" id="JAFJYH010000149">
    <property type="protein sequence ID" value="KAG4417649.1"/>
    <property type="molecule type" value="Genomic_DNA"/>
</dbReference>
<dbReference type="InterPro" id="IPR000210">
    <property type="entry name" value="BTB/POZ_dom"/>
</dbReference>
<feature type="domain" description="BTB" evidence="2">
    <location>
        <begin position="12"/>
        <end position="73"/>
    </location>
</feature>
<dbReference type="InterPro" id="IPR011333">
    <property type="entry name" value="SKP1/BTB/POZ_sf"/>
</dbReference>
<evidence type="ECO:0000313" key="3">
    <source>
        <dbReference type="EMBL" id="KAG4417649.1"/>
    </source>
</evidence>
<feature type="chain" id="PRO_5034695973" description="BTB domain-containing protein" evidence="1">
    <location>
        <begin position="16"/>
        <end position="228"/>
    </location>
</feature>
<proteinExistence type="predicted"/>
<dbReference type="SUPFAM" id="SSF54695">
    <property type="entry name" value="POZ domain"/>
    <property type="match status" value="1"/>
</dbReference>
<comment type="caution">
    <text evidence="3">The sequence shown here is derived from an EMBL/GenBank/DDBJ whole genome shotgun (WGS) entry which is preliminary data.</text>
</comment>
<evidence type="ECO:0000256" key="1">
    <source>
        <dbReference type="SAM" id="SignalP"/>
    </source>
</evidence>
<keyword evidence="1" id="KW-0732">Signal</keyword>
<name>A0A8H7T9R8_9HELO</name>
<dbReference type="PROSITE" id="PS50097">
    <property type="entry name" value="BTB"/>
    <property type="match status" value="1"/>
</dbReference>
<dbReference type="Pfam" id="PF00651">
    <property type="entry name" value="BTB"/>
    <property type="match status" value="1"/>
</dbReference>
<evidence type="ECO:0000259" key="2">
    <source>
        <dbReference type="PROSITE" id="PS50097"/>
    </source>
</evidence>
<evidence type="ECO:0000313" key="4">
    <source>
        <dbReference type="Proteomes" id="UP000664132"/>
    </source>
</evidence>
<reference evidence="3" key="1">
    <citation type="submission" date="2021-02" db="EMBL/GenBank/DDBJ databases">
        <title>Genome sequence Cadophora malorum strain M34.</title>
        <authorList>
            <person name="Stefanovic E."/>
            <person name="Vu D."/>
            <person name="Scully C."/>
            <person name="Dijksterhuis J."/>
            <person name="Roader J."/>
            <person name="Houbraken J."/>
        </authorList>
    </citation>
    <scope>NUCLEOTIDE SEQUENCE</scope>
    <source>
        <strain evidence="3">M34</strain>
    </source>
</reference>
<dbReference type="Proteomes" id="UP000664132">
    <property type="component" value="Unassembled WGS sequence"/>
</dbReference>
<dbReference type="PANTHER" id="PTHR47843">
    <property type="entry name" value="BTB DOMAIN-CONTAINING PROTEIN-RELATED"/>
    <property type="match status" value="1"/>
</dbReference>
<sequence>MAARLWPTFVGNLVAFIIGLKQTKYYVHEEFVCSYSSVFHRALNGYSLESTNKTYTILDTRPEVFELFLRWLYQKTASDVSVLVLNTPELDKSPQLEDAPETKREEFVRNTGFIQELWIFGDKYEIPQLQDACVDFQEGLQKRYGLILFPLEYSHTTNKFEDFIIDTCAFYCASGVSWLEAMIETATKHILVKLIAAMGSVKGKPTAKNYYVDVCAEDCVTELRLGSH</sequence>
<dbReference type="AlphaFoldDB" id="A0A8H7T9R8"/>
<gene>
    <name evidence="3" type="ORF">IFR04_009219</name>
</gene>
<dbReference type="PANTHER" id="PTHR47843:SF2">
    <property type="entry name" value="BTB DOMAIN-CONTAINING PROTEIN"/>
    <property type="match status" value="1"/>
</dbReference>
<keyword evidence="4" id="KW-1185">Reference proteome</keyword>